<evidence type="ECO:0000313" key="1">
    <source>
        <dbReference type="EMBL" id="OGG20423.1"/>
    </source>
</evidence>
<comment type="caution">
    <text evidence="1">The sequence shown here is derived from an EMBL/GenBank/DDBJ whole genome shotgun (WGS) entry which is preliminary data.</text>
</comment>
<sequence>MAQDDLYLEFIKKVTDGKKPEEMQQILQELMNLSGANLMSAILEYLEIEDFEALDAISDEKLREAELDRRFKARTGVTLDEFLDRVKDSISKNYLFPELAPINVPVASVPPQNP</sequence>
<organism evidence="1 2">
    <name type="scientific">Candidatus Gottesmanbacteria bacterium RIFCSPHIGHO2_02_FULL_40_13</name>
    <dbReference type="NCBI Taxonomy" id="1798384"/>
    <lineage>
        <taxon>Bacteria</taxon>
        <taxon>Candidatus Gottesmaniibacteriota</taxon>
    </lineage>
</organism>
<proteinExistence type="predicted"/>
<dbReference type="Proteomes" id="UP000177092">
    <property type="component" value="Unassembled WGS sequence"/>
</dbReference>
<dbReference type="AlphaFoldDB" id="A0A1F6A7A9"/>
<dbReference type="STRING" id="1798384.A3D03_01650"/>
<evidence type="ECO:0000313" key="2">
    <source>
        <dbReference type="Proteomes" id="UP000177092"/>
    </source>
</evidence>
<accession>A0A1F6A7A9</accession>
<reference evidence="1 2" key="1">
    <citation type="journal article" date="2016" name="Nat. Commun.">
        <title>Thousands of microbial genomes shed light on interconnected biogeochemical processes in an aquifer system.</title>
        <authorList>
            <person name="Anantharaman K."/>
            <person name="Brown C.T."/>
            <person name="Hug L.A."/>
            <person name="Sharon I."/>
            <person name="Castelle C.J."/>
            <person name="Probst A.J."/>
            <person name="Thomas B.C."/>
            <person name="Singh A."/>
            <person name="Wilkins M.J."/>
            <person name="Karaoz U."/>
            <person name="Brodie E.L."/>
            <person name="Williams K.H."/>
            <person name="Hubbard S.S."/>
            <person name="Banfield J.F."/>
        </authorList>
    </citation>
    <scope>NUCLEOTIDE SEQUENCE [LARGE SCALE GENOMIC DNA]</scope>
</reference>
<name>A0A1F6A7A9_9BACT</name>
<protein>
    <submittedName>
        <fullName evidence="1">Uncharacterized protein</fullName>
    </submittedName>
</protein>
<gene>
    <name evidence="1" type="ORF">A3D03_01650</name>
</gene>
<dbReference type="EMBL" id="MFJN01000047">
    <property type="protein sequence ID" value="OGG20423.1"/>
    <property type="molecule type" value="Genomic_DNA"/>
</dbReference>